<dbReference type="Proteomes" id="UP001151532">
    <property type="component" value="Chromosome 1"/>
</dbReference>
<protein>
    <submittedName>
        <fullName evidence="1">Uncharacterized protein</fullName>
    </submittedName>
</protein>
<organism evidence="1 2">
    <name type="scientific">Salix purpurea</name>
    <name type="common">Purple osier willow</name>
    <dbReference type="NCBI Taxonomy" id="77065"/>
    <lineage>
        <taxon>Eukaryota</taxon>
        <taxon>Viridiplantae</taxon>
        <taxon>Streptophyta</taxon>
        <taxon>Embryophyta</taxon>
        <taxon>Tracheophyta</taxon>
        <taxon>Spermatophyta</taxon>
        <taxon>Magnoliopsida</taxon>
        <taxon>eudicotyledons</taxon>
        <taxon>Gunneridae</taxon>
        <taxon>Pentapetalae</taxon>
        <taxon>rosids</taxon>
        <taxon>fabids</taxon>
        <taxon>Malpighiales</taxon>
        <taxon>Salicaceae</taxon>
        <taxon>Saliceae</taxon>
        <taxon>Salix</taxon>
    </lineage>
</organism>
<evidence type="ECO:0000313" key="2">
    <source>
        <dbReference type="Proteomes" id="UP001151532"/>
    </source>
</evidence>
<accession>A0A9Q0TJL2</accession>
<evidence type="ECO:0000313" key="1">
    <source>
        <dbReference type="EMBL" id="KAJ6712748.1"/>
    </source>
</evidence>
<dbReference type="AlphaFoldDB" id="A0A9Q0TJL2"/>
<proteinExistence type="predicted"/>
<name>A0A9Q0TJL2_SALPP</name>
<gene>
    <name evidence="1" type="ORF">OIU79_008865</name>
</gene>
<dbReference type="EMBL" id="JAPFFK010000015">
    <property type="protein sequence ID" value="KAJ6712748.1"/>
    <property type="molecule type" value="Genomic_DNA"/>
</dbReference>
<keyword evidence="2" id="KW-1185">Reference proteome</keyword>
<reference evidence="1" key="1">
    <citation type="submission" date="2022-11" db="EMBL/GenBank/DDBJ databases">
        <authorList>
            <person name="Hyden B.L."/>
            <person name="Feng K."/>
            <person name="Yates T."/>
            <person name="Jawdy S."/>
            <person name="Smart L.B."/>
            <person name="Muchero W."/>
        </authorList>
    </citation>
    <scope>NUCLEOTIDE SEQUENCE</scope>
    <source>
        <tissue evidence="1">Shoot tip</tissue>
    </source>
</reference>
<comment type="caution">
    <text evidence="1">The sequence shown here is derived from an EMBL/GenBank/DDBJ whole genome shotgun (WGS) entry which is preliminary data.</text>
</comment>
<reference evidence="1" key="2">
    <citation type="journal article" date="2023" name="Int. J. Mol. Sci.">
        <title>De Novo Assembly and Annotation of 11 Diverse Shrub Willow (Salix) Genomes Reveals Novel Gene Organization in Sex-Linked Regions.</title>
        <authorList>
            <person name="Hyden B."/>
            <person name="Feng K."/>
            <person name="Yates T.B."/>
            <person name="Jawdy S."/>
            <person name="Cereghino C."/>
            <person name="Smart L.B."/>
            <person name="Muchero W."/>
        </authorList>
    </citation>
    <scope>NUCLEOTIDE SEQUENCE</scope>
    <source>
        <tissue evidence="1">Shoot tip</tissue>
    </source>
</reference>
<sequence length="193" mass="22641">MSREKQYTTAKPYVTQFNWDNFTPQNPHEIMLRTTPYISTYKKLMECKAEPKGKKKVSLNIVEGVWLGMRRRRWRATKTWRWNRIPKYLRICADILSSLVSPQVVTSKTKKKTEDYQRQRDHHDHTHLSLLNYLSGLLAQAVFRWQRHGVLQWRKGNGNSGLYIAAGFPFSSLVVMNELEESDAFCGEEVDGF</sequence>